<feature type="domain" description="HTH tetR-type" evidence="3">
    <location>
        <begin position="2"/>
        <end position="62"/>
    </location>
</feature>
<keyword evidence="5" id="KW-1185">Reference proteome</keyword>
<dbReference type="InterPro" id="IPR041467">
    <property type="entry name" value="Sco4008_C"/>
</dbReference>
<dbReference type="Proteomes" id="UP001151002">
    <property type="component" value="Unassembled WGS sequence"/>
</dbReference>
<evidence type="ECO:0000259" key="3">
    <source>
        <dbReference type="PROSITE" id="PS50977"/>
    </source>
</evidence>
<accession>A0ABT4BHM1</accession>
<keyword evidence="1 2" id="KW-0238">DNA-binding</keyword>
<dbReference type="Pfam" id="PF00440">
    <property type="entry name" value="TetR_N"/>
    <property type="match status" value="1"/>
</dbReference>
<gene>
    <name evidence="4" type="ORF">OWR29_44450</name>
</gene>
<evidence type="ECO:0000313" key="5">
    <source>
        <dbReference type="Proteomes" id="UP001151002"/>
    </source>
</evidence>
<dbReference type="PANTHER" id="PTHR30328:SF54">
    <property type="entry name" value="HTH-TYPE TRANSCRIPTIONAL REPRESSOR SCO4008"/>
    <property type="match status" value="1"/>
</dbReference>
<dbReference type="EMBL" id="JAPNTZ010000023">
    <property type="protein sequence ID" value="MCY1145095.1"/>
    <property type="molecule type" value="Genomic_DNA"/>
</dbReference>
<protein>
    <submittedName>
        <fullName evidence="4">TetR family transcriptional regulator</fullName>
    </submittedName>
</protein>
<proteinExistence type="predicted"/>
<dbReference type="Gene3D" id="1.10.357.10">
    <property type="entry name" value="Tetracycline Repressor, domain 2"/>
    <property type="match status" value="1"/>
</dbReference>
<dbReference type="RefSeq" id="WP_267569684.1">
    <property type="nucleotide sequence ID" value="NZ_JAPNTZ010000023.1"/>
</dbReference>
<organism evidence="4 5">
    <name type="scientific">Paractinoplanes pyxinae</name>
    <dbReference type="NCBI Taxonomy" id="2997416"/>
    <lineage>
        <taxon>Bacteria</taxon>
        <taxon>Bacillati</taxon>
        <taxon>Actinomycetota</taxon>
        <taxon>Actinomycetes</taxon>
        <taxon>Micromonosporales</taxon>
        <taxon>Micromonosporaceae</taxon>
        <taxon>Paractinoplanes</taxon>
    </lineage>
</organism>
<dbReference type="InterPro" id="IPR009057">
    <property type="entry name" value="Homeodomain-like_sf"/>
</dbReference>
<dbReference type="Pfam" id="PF17926">
    <property type="entry name" value="TetR_C_21"/>
    <property type="match status" value="1"/>
</dbReference>
<dbReference type="InterPro" id="IPR050109">
    <property type="entry name" value="HTH-type_TetR-like_transc_reg"/>
</dbReference>
<dbReference type="InterPro" id="IPR001647">
    <property type="entry name" value="HTH_TetR"/>
</dbReference>
<evidence type="ECO:0000256" key="2">
    <source>
        <dbReference type="PROSITE-ProRule" id="PRU00335"/>
    </source>
</evidence>
<feature type="DNA-binding region" description="H-T-H motif" evidence="2">
    <location>
        <begin position="25"/>
        <end position="44"/>
    </location>
</feature>
<dbReference type="SUPFAM" id="SSF46689">
    <property type="entry name" value="Homeodomain-like"/>
    <property type="match status" value="1"/>
</dbReference>
<evidence type="ECO:0000313" key="4">
    <source>
        <dbReference type="EMBL" id="MCY1145095.1"/>
    </source>
</evidence>
<name>A0ABT4BHM1_9ACTN</name>
<sequence>MDSTEERIVAAATAEFARHGIAGARIERIAKEARTSKERIYAYYRGKEALYRHVAAQELTAIAEATRLDPKDLPEYAGRVYDYFTAHPERYRLMMWGQLELPADDPGDNPLRASMGRKIETLAAAQRDGQLDDGWDAVDILMFVNQIAMAWAGQSVVTPGNDFPDRRRKAVVAAVRKLFPPSDERQIVTGPE</sequence>
<dbReference type="InterPro" id="IPR036271">
    <property type="entry name" value="Tet_transcr_reg_TetR-rel_C_sf"/>
</dbReference>
<dbReference type="PANTHER" id="PTHR30328">
    <property type="entry name" value="TRANSCRIPTIONAL REPRESSOR"/>
    <property type="match status" value="1"/>
</dbReference>
<dbReference type="SUPFAM" id="SSF48498">
    <property type="entry name" value="Tetracyclin repressor-like, C-terminal domain"/>
    <property type="match status" value="1"/>
</dbReference>
<reference evidence="4" key="1">
    <citation type="submission" date="2022-11" db="EMBL/GenBank/DDBJ databases">
        <authorList>
            <person name="Somphong A."/>
            <person name="Phongsopitanun W."/>
        </authorList>
    </citation>
    <scope>NUCLEOTIDE SEQUENCE</scope>
    <source>
        <strain evidence="4">Pm04-4</strain>
    </source>
</reference>
<comment type="caution">
    <text evidence="4">The sequence shown here is derived from an EMBL/GenBank/DDBJ whole genome shotgun (WGS) entry which is preliminary data.</text>
</comment>
<evidence type="ECO:0000256" key="1">
    <source>
        <dbReference type="ARBA" id="ARBA00023125"/>
    </source>
</evidence>
<dbReference type="PROSITE" id="PS50977">
    <property type="entry name" value="HTH_TETR_2"/>
    <property type="match status" value="1"/>
</dbReference>